<keyword evidence="2" id="KW-1185">Reference proteome</keyword>
<name>A0A7S8EBM0_9CHLR</name>
<protein>
    <recommendedName>
        <fullName evidence="3">GH16 domain-containing protein</fullName>
    </recommendedName>
</protein>
<proteinExistence type="predicted"/>
<dbReference type="KEGG" id="pmet:G4Y79_06065"/>
<dbReference type="SUPFAM" id="SSF49899">
    <property type="entry name" value="Concanavalin A-like lectins/glucanases"/>
    <property type="match status" value="1"/>
</dbReference>
<dbReference type="Gene3D" id="2.60.120.200">
    <property type="match status" value="1"/>
</dbReference>
<accession>A0A7S8EBM0</accession>
<dbReference type="RefSeq" id="WP_195172006.1">
    <property type="nucleotide sequence ID" value="NZ_CP062983.1"/>
</dbReference>
<reference evidence="1 2" key="1">
    <citation type="submission" date="2020-02" db="EMBL/GenBank/DDBJ databases">
        <authorList>
            <person name="Zheng R.K."/>
            <person name="Sun C.M."/>
        </authorList>
    </citation>
    <scope>NUCLEOTIDE SEQUENCE [LARGE SCALE GENOMIC DNA]</scope>
    <source>
        <strain evidence="2">rifampicinis</strain>
    </source>
</reference>
<dbReference type="EMBL" id="CP062983">
    <property type="protein sequence ID" value="QPC83942.1"/>
    <property type="molecule type" value="Genomic_DNA"/>
</dbReference>
<dbReference type="AlphaFoldDB" id="A0A7S8EBM0"/>
<dbReference type="Proteomes" id="UP000594468">
    <property type="component" value="Chromosome"/>
</dbReference>
<organism evidence="1 2">
    <name type="scientific">Phototrophicus methaneseepsis</name>
    <dbReference type="NCBI Taxonomy" id="2710758"/>
    <lineage>
        <taxon>Bacteria</taxon>
        <taxon>Bacillati</taxon>
        <taxon>Chloroflexota</taxon>
        <taxon>Candidatus Thermofontia</taxon>
        <taxon>Phototrophicales</taxon>
        <taxon>Phototrophicaceae</taxon>
        <taxon>Phototrophicus</taxon>
    </lineage>
</organism>
<sequence>MTLSSYWGLHPTEIGHASINQQDNRVHLVIEPGAQGYSDAQLTDYDPQERDFTLRPPLTMTITAYSETSLQVGTAGFGFWNYPFQPGQRRFRLPQALWFFFGAPPNNMALALDVPGDGFKAATFNAQRWQFLAMLPVALPGFLLMRIPALYRSLWPIGQQALGVSEAALSRDLLAAPHTYTLDWLPDEATFRVDGQVVLHTKQVPHTSLGFIVWVDNQYAIVTPQGQFNFGVTPVEASQSLTIEHINLEKR</sequence>
<evidence type="ECO:0008006" key="3">
    <source>
        <dbReference type="Google" id="ProtNLM"/>
    </source>
</evidence>
<evidence type="ECO:0000313" key="2">
    <source>
        <dbReference type="Proteomes" id="UP000594468"/>
    </source>
</evidence>
<gene>
    <name evidence="1" type="ORF">G4Y79_06065</name>
</gene>
<dbReference type="InterPro" id="IPR013320">
    <property type="entry name" value="ConA-like_dom_sf"/>
</dbReference>
<evidence type="ECO:0000313" key="1">
    <source>
        <dbReference type="EMBL" id="QPC83942.1"/>
    </source>
</evidence>